<dbReference type="EMBL" id="LT670817">
    <property type="protein sequence ID" value="SHG34175.1"/>
    <property type="molecule type" value="Genomic_DNA"/>
</dbReference>
<accession>A0A1M5J1C0</accession>
<evidence type="ECO:0000313" key="3">
    <source>
        <dbReference type="Proteomes" id="UP000189796"/>
    </source>
</evidence>
<name>A0A1M5J1C0_9BRAD</name>
<protein>
    <recommendedName>
        <fullName evidence="4">Beta/Gamma crystallin</fullName>
    </recommendedName>
</protein>
<dbReference type="AlphaFoldDB" id="A0A1M5J1C0"/>
<dbReference type="Proteomes" id="UP000189796">
    <property type="component" value="Chromosome I"/>
</dbReference>
<reference evidence="2 3" key="1">
    <citation type="submission" date="2016-11" db="EMBL/GenBank/DDBJ databases">
        <authorList>
            <person name="Jaros S."/>
            <person name="Januszkiewicz K."/>
            <person name="Wedrychowicz H."/>
        </authorList>
    </citation>
    <scope>NUCLEOTIDE SEQUENCE [LARGE SCALE GENOMIC DNA]</scope>
    <source>
        <strain evidence="2 3">GAS138</strain>
    </source>
</reference>
<evidence type="ECO:0000313" key="2">
    <source>
        <dbReference type="EMBL" id="SHG34175.1"/>
    </source>
</evidence>
<feature type="chain" id="PRO_5012070265" description="Beta/Gamma crystallin" evidence="1">
    <location>
        <begin position="23"/>
        <end position="110"/>
    </location>
</feature>
<evidence type="ECO:0008006" key="4">
    <source>
        <dbReference type="Google" id="ProtNLM"/>
    </source>
</evidence>
<organism evidence="2 3">
    <name type="scientific">Bradyrhizobium erythrophlei</name>
    <dbReference type="NCBI Taxonomy" id="1437360"/>
    <lineage>
        <taxon>Bacteria</taxon>
        <taxon>Pseudomonadati</taxon>
        <taxon>Pseudomonadota</taxon>
        <taxon>Alphaproteobacteria</taxon>
        <taxon>Hyphomicrobiales</taxon>
        <taxon>Nitrobacteraceae</taxon>
        <taxon>Bradyrhizobium</taxon>
    </lineage>
</organism>
<feature type="signal peptide" evidence="1">
    <location>
        <begin position="1"/>
        <end position="22"/>
    </location>
</feature>
<dbReference type="RefSeq" id="WP_079600434.1">
    <property type="nucleotide sequence ID" value="NZ_LT670817.1"/>
</dbReference>
<gene>
    <name evidence="2" type="ORF">SAMN05443248_1211</name>
</gene>
<dbReference type="OrthoDB" id="8255905at2"/>
<evidence type="ECO:0000256" key="1">
    <source>
        <dbReference type="SAM" id="SignalP"/>
    </source>
</evidence>
<proteinExistence type="predicted"/>
<keyword evidence="1" id="KW-0732">Signal</keyword>
<sequence>MNKAIISLALGASALFATAASAAPLANGIAVMPYNGIENVRMVCDEYGRCWRDRGSRRVIIQDSYNYAPRERYIEQRGYYDGGYYNNGPSVGIGVGPGGVGIGFGAGPRW</sequence>